<protein>
    <recommendedName>
        <fullName evidence="2">DUF4219 domain-containing protein</fullName>
    </recommendedName>
</protein>
<proteinExistence type="predicted"/>
<evidence type="ECO:0000313" key="4">
    <source>
        <dbReference type="Proteomes" id="UP001054252"/>
    </source>
</evidence>
<dbReference type="GO" id="GO:0016020">
    <property type="term" value="C:membrane"/>
    <property type="evidence" value="ECO:0007669"/>
    <property type="project" value="TreeGrafter"/>
</dbReference>
<keyword evidence="1" id="KW-0040">ANK repeat</keyword>
<dbReference type="PROSITE" id="PS50088">
    <property type="entry name" value="ANK_REPEAT"/>
    <property type="match status" value="1"/>
</dbReference>
<name>A0AAV5LN43_9ROSI</name>
<keyword evidence="4" id="KW-1185">Reference proteome</keyword>
<evidence type="ECO:0000256" key="1">
    <source>
        <dbReference type="PROSITE-ProRule" id="PRU00023"/>
    </source>
</evidence>
<reference evidence="3 4" key="1">
    <citation type="journal article" date="2021" name="Commun. Biol.">
        <title>The genome of Shorea leprosula (Dipterocarpaceae) highlights the ecological relevance of drought in aseasonal tropical rainforests.</title>
        <authorList>
            <person name="Ng K.K.S."/>
            <person name="Kobayashi M.J."/>
            <person name="Fawcett J.A."/>
            <person name="Hatakeyama M."/>
            <person name="Paape T."/>
            <person name="Ng C.H."/>
            <person name="Ang C.C."/>
            <person name="Tnah L.H."/>
            <person name="Lee C.T."/>
            <person name="Nishiyama T."/>
            <person name="Sese J."/>
            <person name="O'Brien M.J."/>
            <person name="Copetti D."/>
            <person name="Mohd Noor M.I."/>
            <person name="Ong R.C."/>
            <person name="Putra M."/>
            <person name="Sireger I.Z."/>
            <person name="Indrioko S."/>
            <person name="Kosugi Y."/>
            <person name="Izuno A."/>
            <person name="Isagi Y."/>
            <person name="Lee S.L."/>
            <person name="Shimizu K.K."/>
        </authorList>
    </citation>
    <scope>NUCLEOTIDE SEQUENCE [LARGE SCALE GENOMIC DNA]</scope>
    <source>
        <strain evidence="3">214</strain>
    </source>
</reference>
<dbReference type="PANTHER" id="PTHR24177:SF292">
    <property type="entry name" value="ANKYRIN REPEAT FAMILY PROTEIN-RELATED"/>
    <property type="match status" value="1"/>
</dbReference>
<feature type="domain" description="DUF4219" evidence="2">
    <location>
        <begin position="18"/>
        <end position="42"/>
    </location>
</feature>
<organism evidence="3 4">
    <name type="scientific">Rubroshorea leprosula</name>
    <dbReference type="NCBI Taxonomy" id="152421"/>
    <lineage>
        <taxon>Eukaryota</taxon>
        <taxon>Viridiplantae</taxon>
        <taxon>Streptophyta</taxon>
        <taxon>Embryophyta</taxon>
        <taxon>Tracheophyta</taxon>
        <taxon>Spermatophyta</taxon>
        <taxon>Magnoliopsida</taxon>
        <taxon>eudicotyledons</taxon>
        <taxon>Gunneridae</taxon>
        <taxon>Pentapetalae</taxon>
        <taxon>rosids</taxon>
        <taxon>malvids</taxon>
        <taxon>Malvales</taxon>
        <taxon>Dipterocarpaceae</taxon>
        <taxon>Rubroshorea</taxon>
    </lineage>
</organism>
<dbReference type="PANTHER" id="PTHR24177">
    <property type="entry name" value="CASKIN"/>
    <property type="match status" value="1"/>
</dbReference>
<dbReference type="PROSITE" id="PS50297">
    <property type="entry name" value="ANK_REP_REGION"/>
    <property type="match status" value="1"/>
</dbReference>
<accession>A0AAV5LN43</accession>
<evidence type="ECO:0000259" key="2">
    <source>
        <dbReference type="Pfam" id="PF13961"/>
    </source>
</evidence>
<comment type="caution">
    <text evidence="3">The sequence shown here is derived from an EMBL/GenBank/DDBJ whole genome shotgun (WGS) entry which is preliminary data.</text>
</comment>
<dbReference type="InterPro" id="IPR002110">
    <property type="entry name" value="Ankyrin_rpt"/>
</dbReference>
<gene>
    <name evidence="3" type="ORF">SLEP1_g46708</name>
</gene>
<dbReference type="SUPFAM" id="SSF48403">
    <property type="entry name" value="Ankyrin repeat"/>
    <property type="match status" value="1"/>
</dbReference>
<dbReference type="Pfam" id="PF13606">
    <property type="entry name" value="Ank_3"/>
    <property type="match status" value="1"/>
</dbReference>
<dbReference type="EMBL" id="BPVZ01000131">
    <property type="protein sequence ID" value="GKV38843.1"/>
    <property type="molecule type" value="Genomic_DNA"/>
</dbReference>
<dbReference type="InterPro" id="IPR025314">
    <property type="entry name" value="DUF4219"/>
</dbReference>
<dbReference type="AlphaFoldDB" id="A0AAV5LN43"/>
<dbReference type="SMART" id="SM00248">
    <property type="entry name" value="ANK"/>
    <property type="match status" value="4"/>
</dbReference>
<dbReference type="InterPro" id="IPR036770">
    <property type="entry name" value="Ankyrin_rpt-contain_sf"/>
</dbReference>
<dbReference type="Pfam" id="PF13961">
    <property type="entry name" value="DUF4219"/>
    <property type="match status" value="1"/>
</dbReference>
<evidence type="ECO:0000313" key="3">
    <source>
        <dbReference type="EMBL" id="GKV38843.1"/>
    </source>
</evidence>
<dbReference type="Gene3D" id="1.25.40.20">
    <property type="entry name" value="Ankyrin repeat-containing domain"/>
    <property type="match status" value="2"/>
</dbReference>
<sequence>MEIVAPHASVIVPEVLKRNNYKKWSIFMQHYLMGQDLWDVVELSQLPAKGNMGREYNRKNALALHAIKISCGEEMFDQIKEMNSAKDVWYALADMHKPVEHDIVEHPLEKRTGPGNLASLQYETLIKAISKGKLSEVKKFFTEYPTSDAKSARIFEYGYSALHFAVYDGKKEIVDYLIESNLSQEESEIKDDFERTTLSIAARCGAGKSIAQSLVRMNPNLLTIPDKDGKIPVELACSTIHEGTTRYLYRKTPRKYLEGDRGFYILQECITRKMFDIVFDLLHHFPDLASRSWLAVVLTLSVPLILGNLILGALRILVSKLSEVLETHLYEIKLMDEYAREVIHLICQESFSKLDEIQFVQSIAVDATFEAIKHGIPDIVKEITEANESILWRSSDLEDSNSRSKIQNIFACAVEHRQEEVVHFLYKSAKEEKNILFDIDKDGNNTLHLAAKLPPHYQLAGYFHAAALQLQSELRWFKVSTFYFICFF</sequence>
<dbReference type="Proteomes" id="UP001054252">
    <property type="component" value="Unassembled WGS sequence"/>
</dbReference>
<feature type="repeat" description="ANK" evidence="1">
    <location>
        <begin position="157"/>
        <end position="189"/>
    </location>
</feature>